<proteinExistence type="predicted"/>
<feature type="compositionally biased region" description="Basic residues" evidence="1">
    <location>
        <begin position="1"/>
        <end position="11"/>
    </location>
</feature>
<dbReference type="GeneID" id="106812556"/>
<organism evidence="2 3">
    <name type="scientific">Priapulus caudatus</name>
    <name type="common">Priapulid worm</name>
    <dbReference type="NCBI Taxonomy" id="37621"/>
    <lineage>
        <taxon>Eukaryota</taxon>
        <taxon>Metazoa</taxon>
        <taxon>Ecdysozoa</taxon>
        <taxon>Scalidophora</taxon>
        <taxon>Priapulida</taxon>
        <taxon>Priapulimorpha</taxon>
        <taxon>Priapulimorphida</taxon>
        <taxon>Priapulidae</taxon>
        <taxon>Priapulus</taxon>
    </lineage>
</organism>
<feature type="region of interest" description="Disordered" evidence="1">
    <location>
        <begin position="86"/>
        <end position="115"/>
    </location>
</feature>
<evidence type="ECO:0000313" key="2">
    <source>
        <dbReference type="Proteomes" id="UP000695022"/>
    </source>
</evidence>
<evidence type="ECO:0000313" key="3">
    <source>
        <dbReference type="RefSeq" id="XP_014671941.1"/>
    </source>
</evidence>
<dbReference type="Proteomes" id="UP000695022">
    <property type="component" value="Unplaced"/>
</dbReference>
<dbReference type="RefSeq" id="XP_014671941.1">
    <property type="nucleotide sequence ID" value="XM_014816455.1"/>
</dbReference>
<sequence length="150" mass="16574">MKRLFRFKSSKLKPGEGATAAATDDAQSVGSVGSGRDLAGSGSTRQYRVDAKAKDFSKLHKAAWNNDAEKARTHAKKLDINLLDKEYRRQRRRGGGQSEVGEAPRRQRLVGRQRPFHDLTRRHAQAEATEAQAQAEASFLVIVVCHAASF</sequence>
<protein>
    <submittedName>
        <fullName evidence="3">Uncharacterized protein LOC106812556</fullName>
    </submittedName>
</protein>
<accession>A0ABM1EIC0</accession>
<feature type="region of interest" description="Disordered" evidence="1">
    <location>
        <begin position="1"/>
        <end position="46"/>
    </location>
</feature>
<name>A0ABM1EIC0_PRICU</name>
<evidence type="ECO:0000256" key="1">
    <source>
        <dbReference type="SAM" id="MobiDB-lite"/>
    </source>
</evidence>
<reference evidence="3" key="1">
    <citation type="submission" date="2025-08" db="UniProtKB">
        <authorList>
            <consortium name="RefSeq"/>
        </authorList>
    </citation>
    <scope>IDENTIFICATION</scope>
</reference>
<keyword evidence="2" id="KW-1185">Reference proteome</keyword>
<gene>
    <name evidence="3" type="primary">LOC106812556</name>
</gene>